<organism evidence="1 2">
    <name type="scientific">Streptomyces fuscichromogenes</name>
    <dbReference type="NCBI Taxonomy" id="1324013"/>
    <lineage>
        <taxon>Bacteria</taxon>
        <taxon>Bacillati</taxon>
        <taxon>Actinomycetota</taxon>
        <taxon>Actinomycetes</taxon>
        <taxon>Kitasatosporales</taxon>
        <taxon>Streptomycetaceae</taxon>
        <taxon>Streptomyces</taxon>
    </lineage>
</organism>
<name>A0A917UK70_9ACTN</name>
<protein>
    <submittedName>
        <fullName evidence="1">Uncharacterized protein</fullName>
    </submittedName>
</protein>
<sequence>MEPWSESGWGRREMCADRTEDERTLSYRHMRRTVELSRQPVPRLRGQG</sequence>
<evidence type="ECO:0000313" key="1">
    <source>
        <dbReference type="EMBL" id="GGM96238.1"/>
    </source>
</evidence>
<dbReference type="EMBL" id="BMML01000003">
    <property type="protein sequence ID" value="GGM96238.1"/>
    <property type="molecule type" value="Genomic_DNA"/>
</dbReference>
<dbReference type="AlphaFoldDB" id="A0A917UK70"/>
<evidence type="ECO:0000313" key="2">
    <source>
        <dbReference type="Proteomes" id="UP000653411"/>
    </source>
</evidence>
<proteinExistence type="predicted"/>
<accession>A0A917UK70</accession>
<reference evidence="1" key="1">
    <citation type="journal article" date="2014" name="Int. J. Syst. Evol. Microbiol.">
        <title>Complete genome sequence of Corynebacterium casei LMG S-19264T (=DSM 44701T), isolated from a smear-ripened cheese.</title>
        <authorList>
            <consortium name="US DOE Joint Genome Institute (JGI-PGF)"/>
            <person name="Walter F."/>
            <person name="Albersmeier A."/>
            <person name="Kalinowski J."/>
            <person name="Ruckert C."/>
        </authorList>
    </citation>
    <scope>NUCLEOTIDE SEQUENCE</scope>
    <source>
        <strain evidence="1">CGMCC 4.7110</strain>
    </source>
</reference>
<keyword evidence="2" id="KW-1185">Reference proteome</keyword>
<dbReference type="Proteomes" id="UP000653411">
    <property type="component" value="Unassembled WGS sequence"/>
</dbReference>
<dbReference type="RefSeq" id="WP_189261888.1">
    <property type="nucleotide sequence ID" value="NZ_BMML01000003.1"/>
</dbReference>
<comment type="caution">
    <text evidence="1">The sequence shown here is derived from an EMBL/GenBank/DDBJ whole genome shotgun (WGS) entry which is preliminary data.</text>
</comment>
<gene>
    <name evidence="1" type="ORF">GCM10011578_016030</name>
</gene>
<reference evidence="1" key="2">
    <citation type="submission" date="2020-09" db="EMBL/GenBank/DDBJ databases">
        <authorList>
            <person name="Sun Q."/>
            <person name="Zhou Y."/>
        </authorList>
    </citation>
    <scope>NUCLEOTIDE SEQUENCE</scope>
    <source>
        <strain evidence="1">CGMCC 4.7110</strain>
    </source>
</reference>